<evidence type="ECO:0000256" key="4">
    <source>
        <dbReference type="ARBA" id="ARBA00022676"/>
    </source>
</evidence>
<evidence type="ECO:0000256" key="1">
    <source>
        <dbReference type="ARBA" id="ARBA00004477"/>
    </source>
</evidence>
<evidence type="ECO:0000256" key="11">
    <source>
        <dbReference type="ARBA" id="ARBA00048899"/>
    </source>
</evidence>
<evidence type="ECO:0000313" key="14">
    <source>
        <dbReference type="WBParaSite" id="HCON_00150320-00001"/>
    </source>
</evidence>
<feature type="transmembrane region" description="Helical" evidence="12">
    <location>
        <begin position="316"/>
        <end position="335"/>
    </location>
</feature>
<evidence type="ECO:0000256" key="9">
    <source>
        <dbReference type="ARBA" id="ARBA00023136"/>
    </source>
</evidence>
<feature type="transmembrane region" description="Helical" evidence="12">
    <location>
        <begin position="294"/>
        <end position="310"/>
    </location>
</feature>
<accession>A0A7I4YYP7</accession>
<dbReference type="Proteomes" id="UP000025227">
    <property type="component" value="Unplaced"/>
</dbReference>
<comment type="pathway">
    <text evidence="2">Protein modification; protein glycosylation.</text>
</comment>
<dbReference type="GO" id="GO:0006487">
    <property type="term" value="P:protein N-linked glycosylation"/>
    <property type="evidence" value="ECO:0007669"/>
    <property type="project" value="TreeGrafter"/>
</dbReference>
<dbReference type="PANTHER" id="PTHR22760">
    <property type="entry name" value="GLYCOSYLTRANSFERASE"/>
    <property type="match status" value="1"/>
</dbReference>
<dbReference type="WBParaSite" id="HCON_00150320-00001">
    <property type="protein sequence ID" value="HCON_00150320-00001"/>
    <property type="gene ID" value="HCON_00150320"/>
</dbReference>
<reference evidence="14" key="1">
    <citation type="submission" date="2020-12" db="UniProtKB">
        <authorList>
            <consortium name="WormBaseParasite"/>
        </authorList>
    </citation>
    <scope>IDENTIFICATION</scope>
    <source>
        <strain evidence="14">MHco3</strain>
    </source>
</reference>
<comment type="subcellular location">
    <subcellularLocation>
        <location evidence="1 12">Endoplasmic reticulum membrane</location>
        <topology evidence="1 12">Multi-pass membrane protein</topology>
    </subcellularLocation>
</comment>
<feature type="transmembrane region" description="Helical" evidence="12">
    <location>
        <begin position="92"/>
        <end position="114"/>
    </location>
</feature>
<name>A0A7I4YYP7_HAECO</name>
<keyword evidence="4 12" id="KW-0328">Glycosyltransferase</keyword>
<dbReference type="InterPro" id="IPR005599">
    <property type="entry name" value="GPI_mannosylTrfase"/>
</dbReference>
<evidence type="ECO:0000256" key="3">
    <source>
        <dbReference type="ARBA" id="ARBA00007063"/>
    </source>
</evidence>
<evidence type="ECO:0000256" key="8">
    <source>
        <dbReference type="ARBA" id="ARBA00022989"/>
    </source>
</evidence>
<keyword evidence="5" id="KW-0808">Transferase</keyword>
<protein>
    <recommendedName>
        <fullName evidence="12">Mannosyltransferase</fullName>
        <ecNumber evidence="12">2.4.1.-</ecNumber>
    </recommendedName>
</protein>
<dbReference type="AlphaFoldDB" id="A0A7I4YYP7"/>
<evidence type="ECO:0000256" key="6">
    <source>
        <dbReference type="ARBA" id="ARBA00022692"/>
    </source>
</evidence>
<dbReference type="GO" id="GO:0005789">
    <property type="term" value="C:endoplasmic reticulum membrane"/>
    <property type="evidence" value="ECO:0007669"/>
    <property type="project" value="UniProtKB-SubCell"/>
</dbReference>
<dbReference type="UniPathway" id="UPA00378"/>
<evidence type="ECO:0000313" key="13">
    <source>
        <dbReference type="Proteomes" id="UP000025227"/>
    </source>
</evidence>
<dbReference type="OrthoDB" id="19039at2759"/>
<keyword evidence="7 12" id="KW-0256">Endoplasmic reticulum</keyword>
<evidence type="ECO:0000256" key="12">
    <source>
        <dbReference type="RuleBase" id="RU363075"/>
    </source>
</evidence>
<sequence>MFQVWMDNIDGTEWTVVIAMLVHLLMAPGTKVEESFNVQATHDLIYHTYNLSAYDHNDFPGVVPRTFAGPIYLALFGLPFRFVFYLTQSPKFWMLFAVRFVLGMTVVIAFLNFARAVRKHFGTETAMFLRVIVASQFHMLFYASRTLPNTFAFIFVLTVFHRCLENRYESAVRWATVAVVLFRCELVLLFAPIFLRVIVTGRLPLFGWDGALVNGLRTAVKVLAVTIPLDSLLWGRLVYPEFEVALFNVLYNRSHEYGVSPFLWYFYSCLPRGLMASLPLAVLGMFLERRLKPIVLPAIVFIFLYSFLPHKELRFIIYSFPLINMSAAVFCARMYINREKSLVRRLLYYGCCLHIVANLLATAAFLYAGARNYPGGDAIAHLQWTQRVDAHKPISVYIDNACAQTGVSRFMQLYDAWEYNKTETLKPSDMERFDFLMIGTYSGDLKQIVQTNYSTHHRVMFAVPAFHRFNIKKTSTFPFYYPEMVFREKVAVLKKK</sequence>
<keyword evidence="9 12" id="KW-0472">Membrane</keyword>
<keyword evidence="6 12" id="KW-0812">Transmembrane</keyword>
<comment type="similarity">
    <text evidence="3 12">Belongs to the glycosyltransferase 22 family.</text>
</comment>
<comment type="function">
    <text evidence="10">Mannosyltransferase that operates in the biosynthetic pathway of dolichol-linked oligosaccharides, the glycan precursors employed in protein asparagine (N)-glycosylation. The assembly of dolichol-linked oligosaccharides begins on the cytosolic side of the endoplasmic reticulum membrane and finishes in its lumen. The sequential addition of sugars to dolichol pyrophosphate produces dolichol-linked oligosaccharides containing fourteen sugars, including two GlcNAcs, nine mannoses and three glucoses. Once assembled, the oligosaccharide is transferred from the lipid to nascent proteins by oligosaccharyltransferases. In the lumen of the endoplasmic reticulum, adds the eighth mannose residue in an alpha-1,6 linkage onto Man(7)GlcNAc(2)-PP-dolichol to produce Man(8)GlcNAc(2)-PP-dolichol.</text>
</comment>
<evidence type="ECO:0000256" key="7">
    <source>
        <dbReference type="ARBA" id="ARBA00022824"/>
    </source>
</evidence>
<comment type="catalytic activity">
    <reaction evidence="11">
        <text>an alpha-D-Man-(1-&gt;2)-alpha-D-Man-(1-&gt;2)-alpha-D-Man-(1-&gt;3)-[alpha-D-Man-(1-&gt;2)-alpha-D-Man-(1-&gt;3)-alpha-D-Man-(1-&gt;6)]-beta-D-Man-(1-&gt;4)-beta-D-GlcNAc-(1-&gt;4)-alpha-D-GlcNAc-diphospho-di-trans,poly-cis-dolichol + a di-trans,poly-cis-dolichyl beta-D-mannosyl phosphate = an alpha-D-Man-(1-&gt;2)-alpha-D-Man-(1-&gt;2)-alpha-D-Man-(1-&gt;3)-[alpha-D-Man-(1-&gt;2)-alpha-D-Man-(1-&gt;3)-[alpha-D-Man-(1-&gt;6)]-alpha-D-Man-(1-&gt;6)]-beta-D-Man-(1-&gt;4)-beta-D-GlcNAc-(1-&gt;4)-alpha-D-GlcNAc-diphospho-di-trans,poly-cis-dolichol + a di-trans,poly-cis-dolichyl phosphate + H(+)</text>
        <dbReference type="Rhea" id="RHEA:29535"/>
        <dbReference type="Rhea" id="RHEA-COMP:19498"/>
        <dbReference type="Rhea" id="RHEA-COMP:19501"/>
        <dbReference type="Rhea" id="RHEA-COMP:19518"/>
        <dbReference type="Rhea" id="RHEA-COMP:19519"/>
        <dbReference type="ChEBI" id="CHEBI:15378"/>
        <dbReference type="ChEBI" id="CHEBI:57683"/>
        <dbReference type="ChEBI" id="CHEBI:58211"/>
        <dbReference type="ChEBI" id="CHEBI:132517"/>
        <dbReference type="ChEBI" id="CHEBI:132519"/>
        <dbReference type="EC" id="2.4.1.260"/>
    </reaction>
    <physiologicalReaction direction="left-to-right" evidence="11">
        <dbReference type="Rhea" id="RHEA:29536"/>
    </physiologicalReaction>
</comment>
<proteinExistence type="inferred from homology"/>
<keyword evidence="13" id="KW-1185">Reference proteome</keyword>
<organism evidence="13 14">
    <name type="scientific">Haemonchus contortus</name>
    <name type="common">Barber pole worm</name>
    <dbReference type="NCBI Taxonomy" id="6289"/>
    <lineage>
        <taxon>Eukaryota</taxon>
        <taxon>Metazoa</taxon>
        <taxon>Ecdysozoa</taxon>
        <taxon>Nematoda</taxon>
        <taxon>Chromadorea</taxon>
        <taxon>Rhabditida</taxon>
        <taxon>Rhabditina</taxon>
        <taxon>Rhabditomorpha</taxon>
        <taxon>Strongyloidea</taxon>
        <taxon>Trichostrongylidae</taxon>
        <taxon>Haemonchus</taxon>
    </lineage>
</organism>
<evidence type="ECO:0000256" key="10">
    <source>
        <dbReference type="ARBA" id="ARBA00044721"/>
    </source>
</evidence>
<keyword evidence="8 12" id="KW-1133">Transmembrane helix</keyword>
<dbReference type="Pfam" id="PF03901">
    <property type="entry name" value="Glyco_transf_22"/>
    <property type="match status" value="1"/>
</dbReference>
<feature type="transmembrane region" description="Helical" evidence="12">
    <location>
        <begin position="67"/>
        <end position="86"/>
    </location>
</feature>
<dbReference type="OMA" id="WWVEVRM"/>
<feature type="transmembrane region" description="Helical" evidence="12">
    <location>
        <begin position="176"/>
        <end position="199"/>
    </location>
</feature>
<dbReference type="GO" id="GO:0052917">
    <property type="term" value="F:dol-P-Man:Man(7)GlcNAc(2)-PP-Dol alpha-1,6-mannosyltransferase activity"/>
    <property type="evidence" value="ECO:0007669"/>
    <property type="project" value="UniProtKB-EC"/>
</dbReference>
<feature type="transmembrane region" description="Helical" evidence="12">
    <location>
        <begin position="262"/>
        <end position="287"/>
    </location>
</feature>
<dbReference type="PANTHER" id="PTHR22760:SF1">
    <property type="entry name" value="DOL-P-MAN:MAN(7)GLCNAC(2)-PP-DOL ALPHA-1,6-MANNOSYLTRANSFERASE"/>
    <property type="match status" value="1"/>
</dbReference>
<feature type="transmembrane region" description="Helical" evidence="12">
    <location>
        <begin position="147"/>
        <end position="164"/>
    </location>
</feature>
<evidence type="ECO:0000256" key="5">
    <source>
        <dbReference type="ARBA" id="ARBA00022679"/>
    </source>
</evidence>
<evidence type="ECO:0000256" key="2">
    <source>
        <dbReference type="ARBA" id="ARBA00004922"/>
    </source>
</evidence>
<dbReference type="EC" id="2.4.1.-" evidence="12"/>
<feature type="transmembrane region" description="Helical" evidence="12">
    <location>
        <begin position="347"/>
        <end position="368"/>
    </location>
</feature>